<dbReference type="Pfam" id="PF21787">
    <property type="entry name" value="TNP-like_RNaseH_N"/>
    <property type="match status" value="1"/>
</dbReference>
<dbReference type="EMBL" id="JBDJPC010000013">
    <property type="protein sequence ID" value="KAL1488818.1"/>
    <property type="molecule type" value="Genomic_DNA"/>
</dbReference>
<evidence type="ECO:0008006" key="5">
    <source>
        <dbReference type="Google" id="ProtNLM"/>
    </source>
</evidence>
<keyword evidence="4" id="KW-1185">Reference proteome</keyword>
<feature type="domain" description="Transposable element P transposase-like GTP-binding insertion" evidence="2">
    <location>
        <begin position="93"/>
        <end position="170"/>
    </location>
</feature>
<protein>
    <recommendedName>
        <fullName evidence="5">THAP domain-containing protein 9</fullName>
    </recommendedName>
</protein>
<dbReference type="Pfam" id="PF21788">
    <property type="entry name" value="TNP-like_GBD"/>
    <property type="match status" value="1"/>
</dbReference>
<evidence type="ECO:0000313" key="4">
    <source>
        <dbReference type="Proteomes" id="UP001566132"/>
    </source>
</evidence>
<evidence type="ECO:0000259" key="1">
    <source>
        <dbReference type="Pfam" id="PF21787"/>
    </source>
</evidence>
<evidence type="ECO:0000313" key="3">
    <source>
        <dbReference type="EMBL" id="KAL1488818.1"/>
    </source>
</evidence>
<organism evidence="3 4">
    <name type="scientific">Hypothenemus hampei</name>
    <name type="common">Coffee berry borer</name>
    <dbReference type="NCBI Taxonomy" id="57062"/>
    <lineage>
        <taxon>Eukaryota</taxon>
        <taxon>Metazoa</taxon>
        <taxon>Ecdysozoa</taxon>
        <taxon>Arthropoda</taxon>
        <taxon>Hexapoda</taxon>
        <taxon>Insecta</taxon>
        <taxon>Pterygota</taxon>
        <taxon>Neoptera</taxon>
        <taxon>Endopterygota</taxon>
        <taxon>Coleoptera</taxon>
        <taxon>Polyphaga</taxon>
        <taxon>Cucujiformia</taxon>
        <taxon>Curculionidae</taxon>
        <taxon>Scolytinae</taxon>
        <taxon>Hypothenemus</taxon>
    </lineage>
</organism>
<name>A0ABD1E2L1_HYPHA</name>
<feature type="domain" description="Transposable element P transposase-like RNase H" evidence="1">
    <location>
        <begin position="7"/>
        <end position="61"/>
    </location>
</feature>
<sequence>MSTLYLQDMALIFDSMAIRKNIAYDRVNDIMRGYVDLGEMSTNNSKEFATEALVLMVVSYTITSILQNNYTFKPFIKHPMNDSLIYAILDPPHMIKLCRNCFSECNISHKGHHISFAFISKLFDIQEDIDFKFANKLSRAHLEYYNKKMNVRLATQTISNRVASAIDYLRLFY</sequence>
<dbReference type="Proteomes" id="UP001566132">
    <property type="component" value="Unassembled WGS sequence"/>
</dbReference>
<dbReference type="InterPro" id="IPR048366">
    <property type="entry name" value="TNP-like_GBD"/>
</dbReference>
<dbReference type="AlphaFoldDB" id="A0ABD1E2L1"/>
<gene>
    <name evidence="3" type="ORF">ABEB36_014614</name>
</gene>
<evidence type="ECO:0000259" key="2">
    <source>
        <dbReference type="Pfam" id="PF21788"/>
    </source>
</evidence>
<reference evidence="3 4" key="1">
    <citation type="submission" date="2024-05" db="EMBL/GenBank/DDBJ databases">
        <title>Genetic variation in Jamaican populations of the coffee berry borer (Hypothenemus hampei).</title>
        <authorList>
            <person name="Errbii M."/>
            <person name="Myrie A."/>
        </authorList>
    </citation>
    <scope>NUCLEOTIDE SEQUENCE [LARGE SCALE GENOMIC DNA]</scope>
    <source>
        <strain evidence="3">JA-Hopewell-2020-01-JO</strain>
        <tissue evidence="3">Whole body</tissue>
    </source>
</reference>
<dbReference type="InterPro" id="IPR048365">
    <property type="entry name" value="TNP-like_RNaseH_N"/>
</dbReference>
<proteinExistence type="predicted"/>
<comment type="caution">
    <text evidence="3">The sequence shown here is derived from an EMBL/GenBank/DDBJ whole genome shotgun (WGS) entry which is preliminary data.</text>
</comment>
<accession>A0ABD1E2L1</accession>